<protein>
    <submittedName>
        <fullName evidence="2">Uncharacterized protein</fullName>
    </submittedName>
</protein>
<keyword evidence="3" id="KW-1185">Reference proteome</keyword>
<dbReference type="EMBL" id="JAGMWT010000029">
    <property type="protein sequence ID" value="KAH7110060.1"/>
    <property type="molecule type" value="Genomic_DNA"/>
</dbReference>
<gene>
    <name evidence="2" type="ORF">B0J11DRAFT_544556</name>
</gene>
<feature type="compositionally biased region" description="Polar residues" evidence="1">
    <location>
        <begin position="50"/>
        <end position="67"/>
    </location>
</feature>
<feature type="region of interest" description="Disordered" evidence="1">
    <location>
        <begin position="44"/>
        <end position="74"/>
    </location>
</feature>
<feature type="non-terminal residue" evidence="2">
    <location>
        <position position="237"/>
    </location>
</feature>
<dbReference type="Proteomes" id="UP000700596">
    <property type="component" value="Unassembled WGS sequence"/>
</dbReference>
<sequence>MEVKAQYHIDALKDTDRVNDGLSLPRSKPHTMLSFLSAIDSVDDTKDANKTSPQSYDTSRPHTTNSNGKDHESFLTDATSTNLLRNSSSTLSQDRPHPHTIFQDMDNDETTFEDAVLSVVQKATSLPNDPILQALRILFQTVRALDLTIPTIMSLDNQCADIEGGDFPIMIFNQIQFTALKNSSAIVKEVAEIPRHYWEYVWHALCNSPGCRPAASRKAPFINPKDTEAVLNEKPLH</sequence>
<accession>A0A9P9I834</accession>
<evidence type="ECO:0000313" key="3">
    <source>
        <dbReference type="Proteomes" id="UP000700596"/>
    </source>
</evidence>
<reference evidence="2" key="1">
    <citation type="journal article" date="2021" name="Nat. Commun.">
        <title>Genetic determinants of endophytism in the Arabidopsis root mycobiome.</title>
        <authorList>
            <person name="Mesny F."/>
            <person name="Miyauchi S."/>
            <person name="Thiergart T."/>
            <person name="Pickel B."/>
            <person name="Atanasova L."/>
            <person name="Karlsson M."/>
            <person name="Huettel B."/>
            <person name="Barry K.W."/>
            <person name="Haridas S."/>
            <person name="Chen C."/>
            <person name="Bauer D."/>
            <person name="Andreopoulos W."/>
            <person name="Pangilinan J."/>
            <person name="LaButti K."/>
            <person name="Riley R."/>
            <person name="Lipzen A."/>
            <person name="Clum A."/>
            <person name="Drula E."/>
            <person name="Henrissat B."/>
            <person name="Kohler A."/>
            <person name="Grigoriev I.V."/>
            <person name="Martin F.M."/>
            <person name="Hacquard S."/>
        </authorList>
    </citation>
    <scope>NUCLEOTIDE SEQUENCE</scope>
    <source>
        <strain evidence="2">MPI-CAGE-CH-0243</strain>
    </source>
</reference>
<organism evidence="2 3">
    <name type="scientific">Dendryphion nanum</name>
    <dbReference type="NCBI Taxonomy" id="256645"/>
    <lineage>
        <taxon>Eukaryota</taxon>
        <taxon>Fungi</taxon>
        <taxon>Dikarya</taxon>
        <taxon>Ascomycota</taxon>
        <taxon>Pezizomycotina</taxon>
        <taxon>Dothideomycetes</taxon>
        <taxon>Pleosporomycetidae</taxon>
        <taxon>Pleosporales</taxon>
        <taxon>Torulaceae</taxon>
        <taxon>Dendryphion</taxon>
    </lineage>
</organism>
<dbReference type="AlphaFoldDB" id="A0A9P9I834"/>
<evidence type="ECO:0000313" key="2">
    <source>
        <dbReference type="EMBL" id="KAH7110060.1"/>
    </source>
</evidence>
<name>A0A9P9I834_9PLEO</name>
<evidence type="ECO:0000256" key="1">
    <source>
        <dbReference type="SAM" id="MobiDB-lite"/>
    </source>
</evidence>
<comment type="caution">
    <text evidence="2">The sequence shown here is derived from an EMBL/GenBank/DDBJ whole genome shotgun (WGS) entry which is preliminary data.</text>
</comment>
<proteinExistence type="predicted"/>